<gene>
    <name evidence="11" type="ORF">DW839_26850</name>
</gene>
<dbReference type="GO" id="GO:0005886">
    <property type="term" value="C:plasma membrane"/>
    <property type="evidence" value="ECO:0007669"/>
    <property type="project" value="UniProtKB-SubCell"/>
</dbReference>
<feature type="transmembrane region" description="Helical" evidence="9">
    <location>
        <begin position="128"/>
        <end position="158"/>
    </location>
</feature>
<evidence type="ECO:0000313" key="12">
    <source>
        <dbReference type="Proteomes" id="UP000283975"/>
    </source>
</evidence>
<dbReference type="InterPro" id="IPR013853">
    <property type="entry name" value="EIIC-GAT"/>
</dbReference>
<dbReference type="Pfam" id="PF03611">
    <property type="entry name" value="EIIC-GAT"/>
    <property type="match status" value="1"/>
</dbReference>
<evidence type="ECO:0000313" key="11">
    <source>
        <dbReference type="EMBL" id="RHC49814.1"/>
    </source>
</evidence>
<feature type="transmembrane region" description="Helical" evidence="9">
    <location>
        <begin position="306"/>
        <end position="323"/>
    </location>
</feature>
<dbReference type="PANTHER" id="PTHR37324">
    <property type="entry name" value="PTS SYSTEM GALACTITOL-SPECIFIC EIIC COMPONENT"/>
    <property type="match status" value="1"/>
</dbReference>
<keyword evidence="2" id="KW-0813">Transport</keyword>
<evidence type="ECO:0000256" key="5">
    <source>
        <dbReference type="ARBA" id="ARBA00022683"/>
    </source>
</evidence>
<feature type="transmembrane region" description="Helical" evidence="9">
    <location>
        <begin position="220"/>
        <end position="238"/>
    </location>
</feature>
<evidence type="ECO:0000256" key="3">
    <source>
        <dbReference type="ARBA" id="ARBA00022475"/>
    </source>
</evidence>
<comment type="subcellular location">
    <subcellularLocation>
        <location evidence="1">Cell membrane</location>
        <topology evidence="1">Multi-pass membrane protein</topology>
    </subcellularLocation>
</comment>
<dbReference type="PANTHER" id="PTHR37324:SF2">
    <property type="entry name" value="PTS SYSTEM GALACTITOL-SPECIFIC EIIC COMPONENT"/>
    <property type="match status" value="1"/>
</dbReference>
<dbReference type="InterPro" id="IPR013014">
    <property type="entry name" value="PTS_EIIC_2"/>
</dbReference>
<evidence type="ECO:0000256" key="7">
    <source>
        <dbReference type="ARBA" id="ARBA00022989"/>
    </source>
</evidence>
<keyword evidence="7 9" id="KW-1133">Transmembrane helix</keyword>
<evidence type="ECO:0000259" key="10">
    <source>
        <dbReference type="PROSITE" id="PS51104"/>
    </source>
</evidence>
<feature type="transmembrane region" description="Helical" evidence="9">
    <location>
        <begin position="329"/>
        <end position="348"/>
    </location>
</feature>
<sequence>MQVLTNVVNFFLGLGAPIFVPIIMIVGSIMVGMKIKDAISSGITLGVAFTGMNLLISFMKDSITPAAQAIMTSTGISLPIVDGGWSTMATISWAWPYAFLMFPLLIAVNVVMILLNKTNTINADLWNVWLKIFTAVAVVSITHSVILAFVIAAVQIILELKSSDAHQHRIEKLTGIPGVSVTHATLFFGAILYPIALVLRKIPGLNREFDTDMLKDKVGIFAENHVMGFILGCLFGILAKYSLAQILTTGIKAAAAMTLFPVVAKYFMQALSPISEAVSAFMNKKFEGKTLIVGLDWPILGGCNEIWLAILWSIPFMLIYSMVLPGNEILPFAGLMSASLALPAFLVTRGNLLQMSILCVIGAPVFLWVGTAFAPFMTELAIATGSIDLQAGELISNSLINGPVFTYSISHLFMFLKGNFMPLIIFAVWLAGFILYYRDLMREAREDAALEAGNARRDSKQSN</sequence>
<proteinExistence type="predicted"/>
<evidence type="ECO:0000256" key="9">
    <source>
        <dbReference type="SAM" id="Phobius"/>
    </source>
</evidence>
<dbReference type="PROSITE" id="PS51104">
    <property type="entry name" value="PTS_EIIC_TYPE_2"/>
    <property type="match status" value="1"/>
</dbReference>
<evidence type="ECO:0000256" key="4">
    <source>
        <dbReference type="ARBA" id="ARBA00022597"/>
    </source>
</evidence>
<feature type="transmembrane region" description="Helical" evidence="9">
    <location>
        <begin position="420"/>
        <end position="437"/>
    </location>
</feature>
<feature type="domain" description="PTS EIIC type-2" evidence="10">
    <location>
        <begin position="8"/>
        <end position="437"/>
    </location>
</feature>
<dbReference type="InterPro" id="IPR004703">
    <property type="entry name" value="PTS_sugar-sp_permease"/>
</dbReference>
<keyword evidence="4" id="KW-0762">Sugar transport</keyword>
<comment type="caution">
    <text evidence="11">The sequence shown here is derived from an EMBL/GenBank/DDBJ whole genome shotgun (WGS) entry which is preliminary data.</text>
</comment>
<feature type="transmembrane region" description="Helical" evidence="9">
    <location>
        <begin position="178"/>
        <end position="199"/>
    </location>
</feature>
<dbReference type="GO" id="GO:0009401">
    <property type="term" value="P:phosphoenolpyruvate-dependent sugar phosphotransferase system"/>
    <property type="evidence" value="ECO:0007669"/>
    <property type="project" value="UniProtKB-KW"/>
</dbReference>
<feature type="transmembrane region" description="Helical" evidence="9">
    <location>
        <begin position="38"/>
        <end position="56"/>
    </location>
</feature>
<keyword evidence="3" id="KW-1003">Cell membrane</keyword>
<dbReference type="Proteomes" id="UP000283975">
    <property type="component" value="Unassembled WGS sequence"/>
</dbReference>
<evidence type="ECO:0000256" key="1">
    <source>
        <dbReference type="ARBA" id="ARBA00004651"/>
    </source>
</evidence>
<organism evidence="11 12">
    <name type="scientific">Enterocloster bolteae</name>
    <dbReference type="NCBI Taxonomy" id="208479"/>
    <lineage>
        <taxon>Bacteria</taxon>
        <taxon>Bacillati</taxon>
        <taxon>Bacillota</taxon>
        <taxon>Clostridia</taxon>
        <taxon>Lachnospirales</taxon>
        <taxon>Lachnospiraceae</taxon>
        <taxon>Enterocloster</taxon>
    </lineage>
</organism>
<name>A0A414AKT5_9FIRM</name>
<protein>
    <submittedName>
        <fullName evidence="11">PTS galactitol transporter subunit IIC</fullName>
    </submittedName>
</protein>
<keyword evidence="8 9" id="KW-0472">Membrane</keyword>
<feature type="transmembrane region" description="Helical" evidence="9">
    <location>
        <begin position="355"/>
        <end position="376"/>
    </location>
</feature>
<dbReference type="GO" id="GO:0015577">
    <property type="term" value="F:galactitol transmembrane transporter activity"/>
    <property type="evidence" value="ECO:0007669"/>
    <property type="project" value="InterPro"/>
</dbReference>
<accession>A0A414AKT5</accession>
<keyword evidence="5" id="KW-0598">Phosphotransferase system</keyword>
<evidence type="ECO:0000256" key="2">
    <source>
        <dbReference type="ARBA" id="ARBA00022448"/>
    </source>
</evidence>
<dbReference type="AlphaFoldDB" id="A0A414AKT5"/>
<feature type="transmembrane region" description="Helical" evidence="9">
    <location>
        <begin position="93"/>
        <end position="116"/>
    </location>
</feature>
<reference evidence="11 12" key="1">
    <citation type="submission" date="2018-08" db="EMBL/GenBank/DDBJ databases">
        <title>A genome reference for cultivated species of the human gut microbiota.</title>
        <authorList>
            <person name="Zou Y."/>
            <person name="Xue W."/>
            <person name="Luo G."/>
        </authorList>
    </citation>
    <scope>NUCLEOTIDE SEQUENCE [LARGE SCALE GENOMIC DNA]</scope>
    <source>
        <strain evidence="11 12">AM35-14</strain>
    </source>
</reference>
<dbReference type="PIRSF" id="PIRSF006304">
    <property type="entry name" value="GatC"/>
    <property type="match status" value="1"/>
</dbReference>
<evidence type="ECO:0000256" key="8">
    <source>
        <dbReference type="ARBA" id="ARBA00023136"/>
    </source>
</evidence>
<feature type="transmembrane region" description="Helical" evidence="9">
    <location>
        <begin position="7"/>
        <end position="32"/>
    </location>
</feature>
<evidence type="ECO:0000256" key="6">
    <source>
        <dbReference type="ARBA" id="ARBA00022692"/>
    </source>
</evidence>
<dbReference type="EMBL" id="QSHZ01000040">
    <property type="protein sequence ID" value="RHC49814.1"/>
    <property type="molecule type" value="Genomic_DNA"/>
</dbReference>
<keyword evidence="6 9" id="KW-0812">Transmembrane</keyword>